<dbReference type="Proteomes" id="UP000236161">
    <property type="component" value="Unassembled WGS sequence"/>
</dbReference>
<gene>
    <name evidence="2" type="ORF">AXF42_Ash017379</name>
</gene>
<keyword evidence="3" id="KW-1185">Reference proteome</keyword>
<name>A0A2I0BDI9_9ASPA</name>
<accession>A0A2I0BDI9</accession>
<proteinExistence type="predicted"/>
<evidence type="ECO:0000313" key="3">
    <source>
        <dbReference type="Proteomes" id="UP000236161"/>
    </source>
</evidence>
<dbReference type="AlphaFoldDB" id="A0A2I0BDI9"/>
<protein>
    <submittedName>
        <fullName evidence="2">Uncharacterized protein</fullName>
    </submittedName>
</protein>
<reference evidence="2 3" key="1">
    <citation type="journal article" date="2017" name="Nature">
        <title>The Apostasia genome and the evolution of orchids.</title>
        <authorList>
            <person name="Zhang G.Q."/>
            <person name="Liu K.W."/>
            <person name="Li Z."/>
            <person name="Lohaus R."/>
            <person name="Hsiao Y.Y."/>
            <person name="Niu S.C."/>
            <person name="Wang J.Y."/>
            <person name="Lin Y.C."/>
            <person name="Xu Q."/>
            <person name="Chen L.J."/>
            <person name="Yoshida K."/>
            <person name="Fujiwara S."/>
            <person name="Wang Z.W."/>
            <person name="Zhang Y.Q."/>
            <person name="Mitsuda N."/>
            <person name="Wang M."/>
            <person name="Liu G.H."/>
            <person name="Pecoraro L."/>
            <person name="Huang H.X."/>
            <person name="Xiao X.J."/>
            <person name="Lin M."/>
            <person name="Wu X.Y."/>
            <person name="Wu W.L."/>
            <person name="Chen Y.Y."/>
            <person name="Chang S.B."/>
            <person name="Sakamoto S."/>
            <person name="Ohme-Takagi M."/>
            <person name="Yagi M."/>
            <person name="Zeng S.J."/>
            <person name="Shen C.Y."/>
            <person name="Yeh C.M."/>
            <person name="Luo Y.B."/>
            <person name="Tsai W.C."/>
            <person name="Van de Peer Y."/>
            <person name="Liu Z.J."/>
        </authorList>
    </citation>
    <scope>NUCLEOTIDE SEQUENCE [LARGE SCALE GENOMIC DNA]</scope>
    <source>
        <strain evidence="3">cv. Shenzhen</strain>
        <tissue evidence="2">Stem</tissue>
    </source>
</reference>
<evidence type="ECO:0000313" key="2">
    <source>
        <dbReference type="EMBL" id="PKA65854.1"/>
    </source>
</evidence>
<evidence type="ECO:0000256" key="1">
    <source>
        <dbReference type="SAM" id="MobiDB-lite"/>
    </source>
</evidence>
<sequence>MAFSSRSSFSALLSPFPSHPQLSAGLLQSSSPFASDLQVFPSTSVPAFINPPPPPPSPDSSPLGSACAGARFRQREDSRGRGRHRRLHLRRLRPPLLRFYRYTEKKRRMPGAPRTTAPMALAMLDELFRIGSRSEGQGVIVV</sequence>
<organism evidence="2 3">
    <name type="scientific">Apostasia shenzhenica</name>
    <dbReference type="NCBI Taxonomy" id="1088818"/>
    <lineage>
        <taxon>Eukaryota</taxon>
        <taxon>Viridiplantae</taxon>
        <taxon>Streptophyta</taxon>
        <taxon>Embryophyta</taxon>
        <taxon>Tracheophyta</taxon>
        <taxon>Spermatophyta</taxon>
        <taxon>Magnoliopsida</taxon>
        <taxon>Liliopsida</taxon>
        <taxon>Asparagales</taxon>
        <taxon>Orchidaceae</taxon>
        <taxon>Apostasioideae</taxon>
        <taxon>Apostasia</taxon>
    </lineage>
</organism>
<feature type="compositionally biased region" description="Pro residues" evidence="1">
    <location>
        <begin position="49"/>
        <end position="59"/>
    </location>
</feature>
<dbReference type="EMBL" id="KZ451889">
    <property type="protein sequence ID" value="PKA65854.1"/>
    <property type="molecule type" value="Genomic_DNA"/>
</dbReference>
<feature type="region of interest" description="Disordered" evidence="1">
    <location>
        <begin position="44"/>
        <end position="88"/>
    </location>
</feature>